<dbReference type="RefSeq" id="XP_022461966.1">
    <property type="nucleotide sequence ID" value="XM_022604585.1"/>
</dbReference>
<evidence type="ECO:0000256" key="14">
    <source>
        <dbReference type="PIRNR" id="PIRNR036497"/>
    </source>
</evidence>
<sequence length="362" mass="38352">MSKSVNIAIIGAGLVGSAFINQLKSISPSSINYNVVLIATGSKALISKEYSPLDLSAWDSSLKASTSAALAIPEILAFLSKSPLPTILVDNTSNADWAAAYPSFVKSGISIATPNKKAFSSDLDLWNQIFDASSAPNGGLVYHEASVGAGLPIINNLKEQIQTGDKVESIEGIFSGTLSYIFNEWSTIAPNDAKFSDVVKVAKELGYTEPDPRDDLNGLDVARKVTILARIAGLEVQSPTSFSVHSLIPKPLESVSSGAEYLERLPEFDDEMKKLKDEAASENKVLRFIGKVDVPTKTVSVEIGKYDFSHSFASLKGSDNVVSIKTARYQNPLVIQGAGAGAEVTAAGVLADVIKVAQRVGA</sequence>
<dbReference type="UniPathway" id="UPA00051">
    <property type="reaction ID" value="UER00465"/>
</dbReference>
<keyword evidence="10 14" id="KW-0560">Oxidoreductase</keyword>
<evidence type="ECO:0000256" key="3">
    <source>
        <dbReference type="ARBA" id="ARBA00005062"/>
    </source>
</evidence>
<reference evidence="21" key="2">
    <citation type="submission" date="2014-02" db="EMBL/GenBank/DDBJ databases">
        <title>Complete DNA sequence of /Kuraishia capsulata/ illustrates novel genomic features among budding yeasts (/Saccharomycotina/).</title>
        <authorList>
            <person name="Morales L."/>
            <person name="Noel B."/>
            <person name="Porcel B."/>
            <person name="Marcet-Houben M."/>
            <person name="Hullo M-F."/>
            <person name="Sacerdot C."/>
            <person name="Tekaia F."/>
            <person name="Leh-Louis V."/>
            <person name="Despons L."/>
            <person name="Khanna V."/>
            <person name="Aury J-M."/>
            <person name="Barbe V."/>
            <person name="Couloux A."/>
            <person name="Labadie K."/>
            <person name="Pelletier E."/>
            <person name="Souciet J-L."/>
            <person name="Boekhout T."/>
            <person name="Gabaldon T."/>
            <person name="Wincker P."/>
            <person name="Dujon B."/>
        </authorList>
    </citation>
    <scope>NUCLEOTIDE SEQUENCE</scope>
    <source>
        <strain evidence="21">CBS 1993</strain>
    </source>
</reference>
<keyword evidence="8 14" id="KW-0791">Threonine biosynthesis</keyword>
<evidence type="ECO:0000256" key="18">
    <source>
        <dbReference type="RuleBase" id="RU004171"/>
    </source>
</evidence>
<dbReference type="PANTHER" id="PTHR43070">
    <property type="match status" value="1"/>
</dbReference>
<evidence type="ECO:0000256" key="12">
    <source>
        <dbReference type="ARBA" id="ARBA00048841"/>
    </source>
</evidence>
<dbReference type="InterPro" id="IPR022697">
    <property type="entry name" value="HDH_short"/>
</dbReference>
<keyword evidence="7 14" id="KW-0028">Amino-acid biosynthesis</keyword>
<keyword evidence="11 14" id="KW-0486">Methionine biosynthesis</keyword>
<dbReference type="GO" id="GO:0009088">
    <property type="term" value="P:threonine biosynthetic process"/>
    <property type="evidence" value="ECO:0007669"/>
    <property type="project" value="UniProtKB-UniPathway"/>
</dbReference>
<protein>
    <recommendedName>
        <fullName evidence="6 14">Homoserine dehydrogenase</fullName>
        <shortName evidence="14">HDH</shortName>
        <ecNumber evidence="5 14">1.1.1.3</ecNumber>
    </recommendedName>
</protein>
<accession>W6MT25</accession>
<feature type="binding site" evidence="16">
    <location>
        <position position="116"/>
    </location>
    <ligand>
        <name>NADPH</name>
        <dbReference type="ChEBI" id="CHEBI:57783"/>
    </ligand>
</feature>
<evidence type="ECO:0000256" key="13">
    <source>
        <dbReference type="ARBA" id="ARBA00059589"/>
    </source>
</evidence>
<evidence type="ECO:0000256" key="7">
    <source>
        <dbReference type="ARBA" id="ARBA00022605"/>
    </source>
</evidence>
<dbReference type="PIRSF" id="PIRSF036497">
    <property type="entry name" value="HDH_short"/>
    <property type="match status" value="1"/>
</dbReference>
<feature type="binding site" evidence="16">
    <location>
        <position position="209"/>
    </location>
    <ligand>
        <name>L-homoserine</name>
        <dbReference type="ChEBI" id="CHEBI:57476"/>
    </ligand>
</feature>
<dbReference type="SUPFAM" id="SSF55347">
    <property type="entry name" value="Glyceraldehyde-3-phosphate dehydrogenase-like, C-terminal domain"/>
    <property type="match status" value="1"/>
</dbReference>
<evidence type="ECO:0000313" key="21">
    <source>
        <dbReference type="EMBL" id="CDK29986.1"/>
    </source>
</evidence>
<dbReference type="Pfam" id="PF03447">
    <property type="entry name" value="NAD_binding_3"/>
    <property type="match status" value="1"/>
</dbReference>
<comment type="cofactor">
    <cofactor evidence="1">
        <name>a metal cation</name>
        <dbReference type="ChEBI" id="CHEBI:25213"/>
    </cofactor>
</comment>
<dbReference type="UniPathway" id="UPA00050">
    <property type="reaction ID" value="UER00063"/>
</dbReference>
<dbReference type="GeneID" id="34523354"/>
<evidence type="ECO:0000256" key="4">
    <source>
        <dbReference type="ARBA" id="ARBA00006753"/>
    </source>
</evidence>
<dbReference type="PROSITE" id="PS01042">
    <property type="entry name" value="HOMOSER_DHGENASE"/>
    <property type="match status" value="1"/>
</dbReference>
<evidence type="ECO:0000259" key="19">
    <source>
        <dbReference type="Pfam" id="PF00742"/>
    </source>
</evidence>
<dbReference type="HOGENOM" id="CLU_009116_0_1_1"/>
<evidence type="ECO:0000256" key="1">
    <source>
        <dbReference type="ARBA" id="ARBA00001920"/>
    </source>
</evidence>
<evidence type="ECO:0000256" key="2">
    <source>
        <dbReference type="ARBA" id="ARBA00005056"/>
    </source>
</evidence>
<comment type="catalytic activity">
    <reaction evidence="12">
        <text>L-homoserine + NADP(+) = L-aspartate 4-semialdehyde + NADPH + H(+)</text>
        <dbReference type="Rhea" id="RHEA:15761"/>
        <dbReference type="ChEBI" id="CHEBI:15378"/>
        <dbReference type="ChEBI" id="CHEBI:57476"/>
        <dbReference type="ChEBI" id="CHEBI:57783"/>
        <dbReference type="ChEBI" id="CHEBI:58349"/>
        <dbReference type="ChEBI" id="CHEBI:537519"/>
        <dbReference type="EC" id="1.1.1.3"/>
    </reaction>
    <physiologicalReaction direction="right-to-left" evidence="12">
        <dbReference type="Rhea" id="RHEA:15763"/>
    </physiologicalReaction>
</comment>
<dbReference type="GO" id="GO:0050661">
    <property type="term" value="F:NADP binding"/>
    <property type="evidence" value="ECO:0007669"/>
    <property type="project" value="InterPro"/>
</dbReference>
<comment type="pathway">
    <text evidence="2 17">Amino-acid biosynthesis; L-threonine biosynthesis; L-threonine from L-aspartate: step 3/5.</text>
</comment>
<dbReference type="EC" id="1.1.1.3" evidence="5 14"/>
<dbReference type="AlphaFoldDB" id="W6MT25"/>
<evidence type="ECO:0000259" key="20">
    <source>
        <dbReference type="Pfam" id="PF03447"/>
    </source>
</evidence>
<dbReference type="STRING" id="1382522.W6MT25"/>
<dbReference type="InterPro" id="IPR005106">
    <property type="entry name" value="Asp/hSer_DH_NAD-bd"/>
</dbReference>
<evidence type="ECO:0000256" key="15">
    <source>
        <dbReference type="PIRSR" id="PIRSR036497-1"/>
    </source>
</evidence>
<feature type="binding site" evidence="16">
    <location>
        <begin position="11"/>
        <end position="16"/>
    </location>
    <ligand>
        <name>NADP(+)</name>
        <dbReference type="ChEBI" id="CHEBI:58349"/>
    </ligand>
</feature>
<evidence type="ECO:0000256" key="8">
    <source>
        <dbReference type="ARBA" id="ARBA00022697"/>
    </source>
</evidence>
<evidence type="ECO:0000256" key="5">
    <source>
        <dbReference type="ARBA" id="ARBA00013213"/>
    </source>
</evidence>
<evidence type="ECO:0000256" key="17">
    <source>
        <dbReference type="RuleBase" id="RU000579"/>
    </source>
</evidence>
<dbReference type="InterPro" id="IPR036291">
    <property type="entry name" value="NAD(P)-bd_dom_sf"/>
</dbReference>
<keyword evidence="9 14" id="KW-0521">NADP</keyword>
<gene>
    <name evidence="21" type="ORF">KUCA_T00005981001</name>
</gene>
<dbReference type="SUPFAM" id="SSF51735">
    <property type="entry name" value="NAD(P)-binding Rossmann-fold domains"/>
    <property type="match status" value="1"/>
</dbReference>
<evidence type="ECO:0000256" key="9">
    <source>
        <dbReference type="ARBA" id="ARBA00022857"/>
    </source>
</evidence>
<dbReference type="Pfam" id="PF00742">
    <property type="entry name" value="Homoserine_dh"/>
    <property type="match status" value="1"/>
</dbReference>
<dbReference type="InterPro" id="IPR019811">
    <property type="entry name" value="HDH_CS"/>
</dbReference>
<dbReference type="GO" id="GO:0004412">
    <property type="term" value="F:homoserine dehydrogenase activity"/>
    <property type="evidence" value="ECO:0007669"/>
    <property type="project" value="UniProtKB-EC"/>
</dbReference>
<dbReference type="EMBL" id="HG793131">
    <property type="protein sequence ID" value="CDK29986.1"/>
    <property type="molecule type" value="Genomic_DNA"/>
</dbReference>
<keyword evidence="22" id="KW-1185">Reference proteome</keyword>
<reference evidence="21" key="1">
    <citation type="submission" date="2013-12" db="EMBL/GenBank/DDBJ databases">
        <authorList>
            <person name="Genoscope - CEA"/>
        </authorList>
    </citation>
    <scope>NUCLEOTIDE SEQUENCE</scope>
    <source>
        <strain evidence="21">CBS 1993</strain>
    </source>
</reference>
<dbReference type="OrthoDB" id="67851at2759"/>
<dbReference type="InterPro" id="IPR011147">
    <property type="entry name" value="Bifunc_Aspkin/hSer_DH"/>
</dbReference>
<dbReference type="Proteomes" id="UP000019384">
    <property type="component" value="Unassembled WGS sequence"/>
</dbReference>
<evidence type="ECO:0000313" key="22">
    <source>
        <dbReference type="Proteomes" id="UP000019384"/>
    </source>
</evidence>
<comment type="pathway">
    <text evidence="3 17">Amino-acid biosynthesis; L-methionine biosynthesis via de novo pathway; L-homoserine from L-aspartate: step 3/3.</text>
</comment>
<feature type="binding site" evidence="16">
    <location>
        <position position="92"/>
    </location>
    <ligand>
        <name>NADPH</name>
        <dbReference type="ChEBI" id="CHEBI:57783"/>
    </ligand>
</feature>
<dbReference type="Gene3D" id="3.30.360.10">
    <property type="entry name" value="Dihydrodipicolinate Reductase, domain 2"/>
    <property type="match status" value="1"/>
</dbReference>
<dbReference type="GO" id="GO:0009086">
    <property type="term" value="P:methionine biosynthetic process"/>
    <property type="evidence" value="ECO:0007669"/>
    <property type="project" value="UniProtKB-KW"/>
</dbReference>
<dbReference type="FunFam" id="3.30.360.10:FF:000006">
    <property type="entry name" value="Bifunctional aspartokinase/homoserine dehydrogenase"/>
    <property type="match status" value="1"/>
</dbReference>
<feature type="domain" description="Aspartate/homoserine dehydrogenase NAD-binding" evidence="20">
    <location>
        <begin position="11"/>
        <end position="137"/>
    </location>
</feature>
<feature type="domain" description="Homoserine dehydrogenase catalytic" evidence="19">
    <location>
        <begin position="152"/>
        <end position="354"/>
    </location>
</feature>
<evidence type="ECO:0000256" key="16">
    <source>
        <dbReference type="PIRSR" id="PIRSR036497-2"/>
    </source>
</evidence>
<dbReference type="InterPro" id="IPR001342">
    <property type="entry name" value="HDH_cat"/>
</dbReference>
<name>W6MT25_9ASCO</name>
<evidence type="ECO:0000256" key="11">
    <source>
        <dbReference type="ARBA" id="ARBA00023167"/>
    </source>
</evidence>
<organism evidence="21 22">
    <name type="scientific">Kuraishia capsulata CBS 1993</name>
    <dbReference type="NCBI Taxonomy" id="1382522"/>
    <lineage>
        <taxon>Eukaryota</taxon>
        <taxon>Fungi</taxon>
        <taxon>Dikarya</taxon>
        <taxon>Ascomycota</taxon>
        <taxon>Saccharomycotina</taxon>
        <taxon>Pichiomycetes</taxon>
        <taxon>Pichiales</taxon>
        <taxon>Pichiaceae</taxon>
        <taxon>Kuraishia</taxon>
    </lineage>
</organism>
<comment type="function">
    <text evidence="13">Catalyzes the conversion of L-aspartate-beta-semialdehyde (L-Asa) to L-homoserine (L-Hse), the third step in the biosynthesis of amino acids that derive from aspartate (the aspartate family of amino acids), including methioinine and threonine, the latter of which is a precursor to isoleucine; production of homoserine leads to a branch-point in the pathway as it can either be O-phosphorylated for processing to threonine, or O-acylated for processing to methionine.</text>
</comment>
<evidence type="ECO:0000256" key="6">
    <source>
        <dbReference type="ARBA" id="ARBA00013376"/>
    </source>
</evidence>
<proteinExistence type="inferred from homology"/>
<comment type="similarity">
    <text evidence="4 14 18">Belongs to the homoserine dehydrogenase family.</text>
</comment>
<evidence type="ECO:0000256" key="10">
    <source>
        <dbReference type="ARBA" id="ARBA00023002"/>
    </source>
</evidence>
<dbReference type="GO" id="GO:0009090">
    <property type="term" value="P:homoserine biosynthetic process"/>
    <property type="evidence" value="ECO:0007669"/>
    <property type="project" value="TreeGrafter"/>
</dbReference>
<dbReference type="Gene3D" id="3.40.50.720">
    <property type="entry name" value="NAD(P)-binding Rossmann-like Domain"/>
    <property type="match status" value="1"/>
</dbReference>
<feature type="active site" description="Proton donor" evidence="15">
    <location>
        <position position="224"/>
    </location>
</feature>
<dbReference type="PANTHER" id="PTHR43070:SF5">
    <property type="entry name" value="HOMOSERINE DEHYDROGENASE"/>
    <property type="match status" value="1"/>
</dbReference>